<feature type="region of interest" description="Disordered" evidence="11">
    <location>
        <begin position="382"/>
        <end position="416"/>
    </location>
</feature>
<dbReference type="GO" id="GO:0005524">
    <property type="term" value="F:ATP binding"/>
    <property type="evidence" value="ECO:0007669"/>
    <property type="project" value="UniProtKB-KW"/>
</dbReference>
<dbReference type="InterPro" id="IPR000719">
    <property type="entry name" value="Prot_kinase_dom"/>
</dbReference>
<gene>
    <name evidence="13" type="ORF">LSAA_4044</name>
</gene>
<dbReference type="OrthoDB" id="40902at2759"/>
<accession>A0A7R8CID9</accession>
<organism evidence="13 14">
    <name type="scientific">Lepeophtheirus salmonis</name>
    <name type="common">Salmon louse</name>
    <name type="synonym">Caligus salmonis</name>
    <dbReference type="NCBI Taxonomy" id="72036"/>
    <lineage>
        <taxon>Eukaryota</taxon>
        <taxon>Metazoa</taxon>
        <taxon>Ecdysozoa</taxon>
        <taxon>Arthropoda</taxon>
        <taxon>Crustacea</taxon>
        <taxon>Multicrustacea</taxon>
        <taxon>Hexanauplia</taxon>
        <taxon>Copepoda</taxon>
        <taxon>Siphonostomatoida</taxon>
        <taxon>Caligidae</taxon>
        <taxon>Lepeophtheirus</taxon>
    </lineage>
</organism>
<sequence>MNNPYLCGDSKSSWGLVICGSISCEFCETHIDIIIFIVPKRRPASTSSYLRLIIGFTFHPSDLIDPTLEEGVIIRVLAVDHPFRDNFALVIIQFLHSRWNQANLVVECFDKNDGCKKYALKVLKDNIKSRREIDLHWKSSYCKHIVNIKDVYENKYDDTKCLLVVMECMQGGELFQRIQEKQAFNEREASGLMKDICIAIKYLHDMNIAHRDLKPENLLYTDKESNSILKLTDFGFAKETLTRDTLETPCYTPYYVAPEVLGPEKYDKSCDIWSLGVIMYILLCGFPPFYSNHGHAISPGMKKRIRSGQYEYPEPEWKNVSQDAKDLILIKNTWIAQYNTVPQTPLLTCDVLKEETAQWPDVQQEMSSVLREMRFDHDTNFTVKNPSNSDSALVKKRRNKTTGTVPSTIAEQISTE</sequence>
<dbReference type="CDD" id="cd14089">
    <property type="entry name" value="STKc_MAPKAPK"/>
    <property type="match status" value="1"/>
</dbReference>
<evidence type="ECO:0000256" key="5">
    <source>
        <dbReference type="ARBA" id="ARBA00022679"/>
    </source>
</evidence>
<proteinExistence type="inferred from homology"/>
<evidence type="ECO:0000259" key="12">
    <source>
        <dbReference type="PROSITE" id="PS50011"/>
    </source>
</evidence>
<evidence type="ECO:0000256" key="4">
    <source>
        <dbReference type="ARBA" id="ARBA00022553"/>
    </source>
</evidence>
<feature type="compositionally biased region" description="Polar residues" evidence="11">
    <location>
        <begin position="382"/>
        <end position="391"/>
    </location>
</feature>
<evidence type="ECO:0000313" key="14">
    <source>
        <dbReference type="Proteomes" id="UP000675881"/>
    </source>
</evidence>
<evidence type="ECO:0000256" key="2">
    <source>
        <dbReference type="ARBA" id="ARBA00012513"/>
    </source>
</evidence>
<dbReference type="GO" id="GO:0004674">
    <property type="term" value="F:protein serine/threonine kinase activity"/>
    <property type="evidence" value="ECO:0007669"/>
    <property type="project" value="UniProtKB-KW"/>
</dbReference>
<keyword evidence="4" id="KW-0597">Phosphoprotein</keyword>
<name>A0A7R8CID9_LEPSM</name>
<dbReference type="Gene3D" id="3.30.200.20">
    <property type="entry name" value="Phosphorylase Kinase, domain 1"/>
    <property type="match status" value="1"/>
</dbReference>
<dbReference type="EC" id="2.7.11.1" evidence="2"/>
<dbReference type="PANTHER" id="PTHR24347">
    <property type="entry name" value="SERINE/THREONINE-PROTEIN KINASE"/>
    <property type="match status" value="1"/>
</dbReference>
<keyword evidence="3" id="KW-0723">Serine/threonine-protein kinase</keyword>
<feature type="domain" description="Protein kinase" evidence="12">
    <location>
        <begin position="62"/>
        <end position="375"/>
    </location>
</feature>
<dbReference type="FunFam" id="3.30.200.20:FF:000156">
    <property type="entry name" value="MAP kinase-activated protein kinase 3"/>
    <property type="match status" value="1"/>
</dbReference>
<evidence type="ECO:0000256" key="9">
    <source>
        <dbReference type="ARBA" id="ARBA00047899"/>
    </source>
</evidence>
<dbReference type="SMART" id="SM00220">
    <property type="entry name" value="S_TKc"/>
    <property type="match status" value="1"/>
</dbReference>
<evidence type="ECO:0000256" key="7">
    <source>
        <dbReference type="ARBA" id="ARBA00022777"/>
    </source>
</evidence>
<dbReference type="PROSITE" id="PS50011">
    <property type="entry name" value="PROTEIN_KINASE_DOM"/>
    <property type="match status" value="1"/>
</dbReference>
<evidence type="ECO:0000256" key="10">
    <source>
        <dbReference type="ARBA" id="ARBA00048679"/>
    </source>
</evidence>
<keyword evidence="14" id="KW-1185">Reference proteome</keyword>
<keyword evidence="6" id="KW-0547">Nucleotide-binding</keyword>
<reference evidence="13" key="1">
    <citation type="submission" date="2021-02" db="EMBL/GenBank/DDBJ databases">
        <authorList>
            <person name="Bekaert M."/>
        </authorList>
    </citation>
    <scope>NUCLEOTIDE SEQUENCE</scope>
    <source>
        <strain evidence="13">IoA-00</strain>
    </source>
</reference>
<comment type="similarity">
    <text evidence="1">Belongs to the protein kinase superfamily. CAMK Ser/Thr protein kinase family.</text>
</comment>
<keyword evidence="5 13" id="KW-0808">Transferase</keyword>
<dbReference type="EMBL" id="HG994592">
    <property type="protein sequence ID" value="CAF2826178.1"/>
    <property type="molecule type" value="Genomic_DNA"/>
</dbReference>
<keyword evidence="7" id="KW-0418">Kinase</keyword>
<evidence type="ECO:0000256" key="11">
    <source>
        <dbReference type="SAM" id="MobiDB-lite"/>
    </source>
</evidence>
<dbReference type="Gene3D" id="1.10.510.10">
    <property type="entry name" value="Transferase(Phosphotransferase) domain 1"/>
    <property type="match status" value="1"/>
</dbReference>
<dbReference type="Gene3D" id="4.10.1170.10">
    <property type="entry name" value="MAP kinase activated protein kinase 2"/>
    <property type="match status" value="1"/>
</dbReference>
<dbReference type="InterPro" id="IPR008271">
    <property type="entry name" value="Ser/Thr_kinase_AS"/>
</dbReference>
<dbReference type="Pfam" id="PF00069">
    <property type="entry name" value="Pkinase"/>
    <property type="match status" value="1"/>
</dbReference>
<dbReference type="SUPFAM" id="SSF56112">
    <property type="entry name" value="Protein kinase-like (PK-like)"/>
    <property type="match status" value="1"/>
</dbReference>
<evidence type="ECO:0000256" key="1">
    <source>
        <dbReference type="ARBA" id="ARBA00006692"/>
    </source>
</evidence>
<evidence type="ECO:0000256" key="8">
    <source>
        <dbReference type="ARBA" id="ARBA00022840"/>
    </source>
</evidence>
<dbReference type="PROSITE" id="PS00108">
    <property type="entry name" value="PROTEIN_KINASE_ST"/>
    <property type="match status" value="1"/>
</dbReference>
<protein>
    <recommendedName>
        <fullName evidence="2">non-specific serine/threonine protein kinase</fullName>
        <ecNumber evidence="2">2.7.11.1</ecNumber>
    </recommendedName>
</protein>
<evidence type="ECO:0000313" key="13">
    <source>
        <dbReference type="EMBL" id="CAF2826178.1"/>
    </source>
</evidence>
<keyword evidence="8" id="KW-0067">ATP-binding</keyword>
<comment type="catalytic activity">
    <reaction evidence="9">
        <text>L-threonyl-[protein] + ATP = O-phospho-L-threonyl-[protein] + ADP + H(+)</text>
        <dbReference type="Rhea" id="RHEA:46608"/>
        <dbReference type="Rhea" id="RHEA-COMP:11060"/>
        <dbReference type="Rhea" id="RHEA-COMP:11605"/>
        <dbReference type="ChEBI" id="CHEBI:15378"/>
        <dbReference type="ChEBI" id="CHEBI:30013"/>
        <dbReference type="ChEBI" id="CHEBI:30616"/>
        <dbReference type="ChEBI" id="CHEBI:61977"/>
        <dbReference type="ChEBI" id="CHEBI:456216"/>
        <dbReference type="EC" id="2.7.11.1"/>
    </reaction>
</comment>
<evidence type="ECO:0000256" key="3">
    <source>
        <dbReference type="ARBA" id="ARBA00022527"/>
    </source>
</evidence>
<comment type="catalytic activity">
    <reaction evidence="10">
        <text>L-seryl-[protein] + ATP = O-phospho-L-seryl-[protein] + ADP + H(+)</text>
        <dbReference type="Rhea" id="RHEA:17989"/>
        <dbReference type="Rhea" id="RHEA-COMP:9863"/>
        <dbReference type="Rhea" id="RHEA-COMP:11604"/>
        <dbReference type="ChEBI" id="CHEBI:15378"/>
        <dbReference type="ChEBI" id="CHEBI:29999"/>
        <dbReference type="ChEBI" id="CHEBI:30616"/>
        <dbReference type="ChEBI" id="CHEBI:83421"/>
        <dbReference type="ChEBI" id="CHEBI:456216"/>
        <dbReference type="EC" id="2.7.11.1"/>
    </reaction>
</comment>
<dbReference type="InterPro" id="IPR011009">
    <property type="entry name" value="Kinase-like_dom_sf"/>
</dbReference>
<feature type="compositionally biased region" description="Polar residues" evidence="11">
    <location>
        <begin position="401"/>
        <end position="416"/>
    </location>
</feature>
<dbReference type="Proteomes" id="UP000675881">
    <property type="component" value="Chromosome 13"/>
</dbReference>
<evidence type="ECO:0000256" key="6">
    <source>
        <dbReference type="ARBA" id="ARBA00022741"/>
    </source>
</evidence>
<dbReference type="AlphaFoldDB" id="A0A7R8CID9"/>
<dbReference type="InterPro" id="IPR027442">
    <property type="entry name" value="MAPKAPK_C"/>
</dbReference>